<dbReference type="STRING" id="37928.SAMN04489742_0542"/>
<accession>A0A1H0ZSG9</accession>
<proteinExistence type="predicted"/>
<sequence length="283" mass="28769">MVRVTPKTLYALHNGSVATRILEDPFVNKKMRLMTIPALALGAVALASSPAMAHGDSDHYQANLGAMNNSSASGTVMVDVTGNQAHVKMDVSGLAETFNDAPYPHVQHIHIAAQGTCPGPEADTDGDGVVSTTEGHPFYGHIGTTLTTSGDTSPDAGLTLEVGGQGGAYTYDRTFELNADTAAALEAGTAVVVVHGLDPATLSAEAQEKMSDLVPELPLAATSPAACGTLAASQMGAMPDGAPDTGVEVTENNTTEMLALGGGLVLAAAAGGTWIVRRSMAKS</sequence>
<evidence type="ECO:0000313" key="1">
    <source>
        <dbReference type="EMBL" id="SDQ30445.1"/>
    </source>
</evidence>
<reference evidence="1 2" key="1">
    <citation type="submission" date="2016-10" db="EMBL/GenBank/DDBJ databases">
        <authorList>
            <person name="de Groot N.N."/>
        </authorList>
    </citation>
    <scope>NUCLEOTIDE SEQUENCE [LARGE SCALE GENOMIC DNA]</scope>
    <source>
        <strain evidence="1 2">DSM 20117</strain>
    </source>
</reference>
<organism evidence="1 2">
    <name type="scientific">Crystallibacter crystallopoietes</name>
    <dbReference type="NCBI Taxonomy" id="37928"/>
    <lineage>
        <taxon>Bacteria</taxon>
        <taxon>Bacillati</taxon>
        <taxon>Actinomycetota</taxon>
        <taxon>Actinomycetes</taxon>
        <taxon>Micrococcales</taxon>
        <taxon>Micrococcaceae</taxon>
        <taxon>Crystallibacter</taxon>
    </lineage>
</organism>
<dbReference type="AlphaFoldDB" id="A0A1H0ZSG9"/>
<dbReference type="RefSeq" id="WP_335644164.1">
    <property type="nucleotide sequence ID" value="NZ_CP018863.1"/>
</dbReference>
<dbReference type="EMBL" id="FNKH01000002">
    <property type="protein sequence ID" value="SDQ30445.1"/>
    <property type="molecule type" value="Genomic_DNA"/>
</dbReference>
<dbReference type="Proteomes" id="UP000181917">
    <property type="component" value="Unassembled WGS sequence"/>
</dbReference>
<evidence type="ECO:0008006" key="3">
    <source>
        <dbReference type="Google" id="ProtNLM"/>
    </source>
</evidence>
<keyword evidence="2" id="KW-1185">Reference proteome</keyword>
<gene>
    <name evidence="1" type="ORF">SAMN04489742_0542</name>
</gene>
<name>A0A1H0ZSG9_9MICC</name>
<evidence type="ECO:0000313" key="2">
    <source>
        <dbReference type="Proteomes" id="UP000181917"/>
    </source>
</evidence>
<protein>
    <recommendedName>
        <fullName evidence="3">CHRD domain-containing protein</fullName>
    </recommendedName>
</protein>